<feature type="coiled-coil region" evidence="7">
    <location>
        <begin position="153"/>
        <end position="187"/>
    </location>
</feature>
<feature type="domain" description="Flagellar basal body rod protein N-terminal" evidence="8">
    <location>
        <begin position="6"/>
        <end position="35"/>
    </location>
</feature>
<dbReference type="Pfam" id="PF22638">
    <property type="entry name" value="FlgK_D1"/>
    <property type="match status" value="1"/>
</dbReference>
<dbReference type="RefSeq" id="WP_014103958.1">
    <property type="nucleotide sequence ID" value="NC_016026.1"/>
</dbReference>
<organism evidence="11 12">
    <name type="scientific">Micavibrio aeruginosavorus (strain ARL-13)</name>
    <dbReference type="NCBI Taxonomy" id="856793"/>
    <lineage>
        <taxon>Bacteria</taxon>
        <taxon>Pseudomonadati</taxon>
        <taxon>Bdellovibrionota</taxon>
        <taxon>Bdellovibrionia</taxon>
        <taxon>Bdellovibrionales</taxon>
        <taxon>Pseudobdellovibrionaceae</taxon>
        <taxon>Micavibrio</taxon>
    </lineage>
</organism>
<dbReference type="InterPro" id="IPR019776">
    <property type="entry name" value="Flagellar_basal_body_rod_CS"/>
</dbReference>
<evidence type="ECO:0000256" key="1">
    <source>
        <dbReference type="ARBA" id="ARBA00004365"/>
    </source>
</evidence>
<dbReference type="InterPro" id="IPR010930">
    <property type="entry name" value="Flg_bb/hook_C_dom"/>
</dbReference>
<dbReference type="InterPro" id="IPR001444">
    <property type="entry name" value="Flag_bb_rod_N"/>
</dbReference>
<dbReference type="GO" id="GO:0044780">
    <property type="term" value="P:bacterial-type flagellum assembly"/>
    <property type="evidence" value="ECO:0007669"/>
    <property type="project" value="InterPro"/>
</dbReference>
<evidence type="ECO:0000256" key="7">
    <source>
        <dbReference type="SAM" id="Coils"/>
    </source>
</evidence>
<proteinExistence type="inferred from homology"/>
<keyword evidence="11" id="KW-0966">Cell projection</keyword>
<dbReference type="NCBIfam" id="TIGR02492">
    <property type="entry name" value="flgK_ends"/>
    <property type="match status" value="1"/>
</dbReference>
<evidence type="ECO:0000256" key="5">
    <source>
        <dbReference type="ARBA" id="ARBA00022525"/>
    </source>
</evidence>
<evidence type="ECO:0000259" key="9">
    <source>
        <dbReference type="Pfam" id="PF06429"/>
    </source>
</evidence>
<keyword evidence="5" id="KW-0964">Secreted</keyword>
<accession>G2KNU0</accession>
<comment type="similarity">
    <text evidence="3">Belongs to the flagella basal body rod proteins family.</text>
</comment>
<dbReference type="KEGG" id="mai:MICA_2433"/>
<feature type="domain" description="Flagellar hook-associated protein FlgK helical" evidence="10">
    <location>
        <begin position="90"/>
        <end position="315"/>
    </location>
</feature>
<dbReference type="InterPro" id="IPR002371">
    <property type="entry name" value="FlgK"/>
</dbReference>
<keyword evidence="12" id="KW-1185">Reference proteome</keyword>
<keyword evidence="7" id="KW-0175">Coiled coil</keyword>
<dbReference type="PRINTS" id="PR01005">
    <property type="entry name" value="FLGHOOKAP1"/>
</dbReference>
<gene>
    <name evidence="11" type="primary">flgK</name>
    <name evidence="11" type="ordered locus">MICA_2433</name>
</gene>
<dbReference type="PROSITE" id="PS00588">
    <property type="entry name" value="FLAGELLA_BB_ROD"/>
    <property type="match status" value="1"/>
</dbReference>
<protein>
    <recommendedName>
        <fullName evidence="4">Flagellar hook-associated protein 1</fullName>
    </recommendedName>
</protein>
<comment type="subcellular location">
    <subcellularLocation>
        <location evidence="1">Bacterial flagellum</location>
    </subcellularLocation>
    <subcellularLocation>
        <location evidence="2">Secreted</location>
    </subcellularLocation>
</comment>
<dbReference type="OrthoDB" id="7181295at2"/>
<dbReference type="GO" id="GO:0009424">
    <property type="term" value="C:bacterial-type flagellum hook"/>
    <property type="evidence" value="ECO:0007669"/>
    <property type="project" value="InterPro"/>
</dbReference>
<evidence type="ECO:0000313" key="11">
    <source>
        <dbReference type="EMBL" id="AEP10735.1"/>
    </source>
</evidence>
<keyword evidence="6" id="KW-0975">Bacterial flagellum</keyword>
<dbReference type="eggNOG" id="COG1256">
    <property type="taxonomic scope" value="Bacteria"/>
</dbReference>
<dbReference type="Pfam" id="PF06429">
    <property type="entry name" value="Flg_bbr_C"/>
    <property type="match status" value="1"/>
</dbReference>
<dbReference type="AlphaFoldDB" id="G2KNU0"/>
<dbReference type="PANTHER" id="PTHR30033">
    <property type="entry name" value="FLAGELLAR HOOK-ASSOCIATED PROTEIN 1"/>
    <property type="match status" value="1"/>
</dbReference>
<dbReference type="Proteomes" id="UP000009286">
    <property type="component" value="Chromosome"/>
</dbReference>
<sequence length="757" mass="80494">MSISGLDSALSGLKIAQQQLSVISNNVANVSTPGYSRKILPQQTVAIEGQTVGVKANAVVRNVDMYLARDYWTQVSAVTFQDTTATYMNQIQQFHGAPDAETSISAKITALQDAFLSLANQPDSEVGMQAAVSAAQSTARKFNDYSNLMTQMRNDTQRELSEAVSQVNTLLNQVASLNKEIKSNMAQGRTVAQQQDQRDAAIEELSGLIEISFFTRGDGVLVVQTNEGLQLADDTVNPMYFNPTQQTTLTYYPASAAGLYVGGNPNEVRVSFDITQRDPGGKIGALLAMRDETLPAYQAQLDELAHKTALRLSEQGLNLFTDQFGNIPANTDPVPNPPGPLTPVPYVGFSAIMQVNPAILNDNSLIRSGTVVGSAVQEGSNEVLRRVAEFAFGNIAYQEAQGNVDIRVAGIPDTLQNIFGLNPQAQMRGDVNIHNLSLGVPLNAAPDHPFLPISGPPLLDDFTIRIDEGGANDTGDITIDLTAVDTAYPTPPSTSGAQALVDYLNNDVFPTLAPPLDTTVTASLNQFGQLMINAQHDIGIGVGNMGEDGLEYLGLKAGTTQAVDPYFTVQVGQDDPVRVSISPGDTETDLLTKLNNIPGIQASIDPATGFLSFRPGPGFGGDIRIVDGTILSAGGNTPSLELLGSASPVVSVAHAPFRETQLGAGLQVSSGLPGTLTLEEYSQRMISNQVAEVNATTAKQADEASLRDLLNTQLLNESGVNLDEELSHLIVVQSAFAASAKTITAIDEMFQQLLNAF</sequence>
<dbReference type="PANTHER" id="PTHR30033:SF1">
    <property type="entry name" value="FLAGELLAR HOOK-ASSOCIATED PROTEIN 1"/>
    <property type="match status" value="1"/>
</dbReference>
<dbReference type="InterPro" id="IPR053927">
    <property type="entry name" value="FlgK_helical"/>
</dbReference>
<dbReference type="EMBL" id="CP002382">
    <property type="protein sequence ID" value="AEP10735.1"/>
    <property type="molecule type" value="Genomic_DNA"/>
</dbReference>
<dbReference type="Pfam" id="PF00460">
    <property type="entry name" value="Flg_bb_rod"/>
    <property type="match status" value="1"/>
</dbReference>
<evidence type="ECO:0000259" key="8">
    <source>
        <dbReference type="Pfam" id="PF00460"/>
    </source>
</evidence>
<keyword evidence="11" id="KW-0969">Cilium</keyword>
<evidence type="ECO:0000256" key="4">
    <source>
        <dbReference type="ARBA" id="ARBA00016244"/>
    </source>
</evidence>
<dbReference type="STRING" id="856793.MICA_2433"/>
<dbReference type="GO" id="GO:0005198">
    <property type="term" value="F:structural molecule activity"/>
    <property type="evidence" value="ECO:0007669"/>
    <property type="project" value="InterPro"/>
</dbReference>
<dbReference type="GO" id="GO:0005576">
    <property type="term" value="C:extracellular region"/>
    <property type="evidence" value="ECO:0007669"/>
    <property type="project" value="UniProtKB-SubCell"/>
</dbReference>
<keyword evidence="11" id="KW-0282">Flagellum</keyword>
<evidence type="ECO:0000313" key="12">
    <source>
        <dbReference type="Proteomes" id="UP000009286"/>
    </source>
</evidence>
<dbReference type="HOGENOM" id="CLU_012762_3_1_5"/>
<evidence type="ECO:0000256" key="3">
    <source>
        <dbReference type="ARBA" id="ARBA00009677"/>
    </source>
</evidence>
<dbReference type="eggNOG" id="COG4786">
    <property type="taxonomic scope" value="Bacteria"/>
</dbReference>
<dbReference type="SUPFAM" id="SSF64518">
    <property type="entry name" value="Phase 1 flagellin"/>
    <property type="match status" value="1"/>
</dbReference>
<evidence type="ECO:0000256" key="6">
    <source>
        <dbReference type="ARBA" id="ARBA00023143"/>
    </source>
</evidence>
<name>G2KNU0_MICAA</name>
<reference evidence="11 12" key="1">
    <citation type="journal article" date="2011" name="BMC Genomics">
        <title>Genomic insights into an obligate epibiotic bacterial predator: Micavibrio aeruginosavorus ARL-13.</title>
        <authorList>
            <person name="Wang Z."/>
            <person name="Kadouri D."/>
            <person name="Wu M."/>
        </authorList>
    </citation>
    <scope>NUCLEOTIDE SEQUENCE [LARGE SCALE GENOMIC DNA]</scope>
    <source>
        <strain evidence="11 12">ARL-13</strain>
    </source>
</reference>
<feature type="domain" description="Flagellar basal-body/hook protein C-terminal" evidence="9">
    <location>
        <begin position="715"/>
        <end position="755"/>
    </location>
</feature>
<evidence type="ECO:0000259" key="10">
    <source>
        <dbReference type="Pfam" id="PF22638"/>
    </source>
</evidence>
<evidence type="ECO:0000256" key="2">
    <source>
        <dbReference type="ARBA" id="ARBA00004613"/>
    </source>
</evidence>